<keyword evidence="4" id="KW-0788">Thiol protease</keyword>
<dbReference type="Proteomes" id="UP001235939">
    <property type="component" value="Chromosome 02"/>
</dbReference>
<dbReference type="CDD" id="cd02248">
    <property type="entry name" value="Peptidase_C1A"/>
    <property type="match status" value="1"/>
</dbReference>
<dbReference type="SMART" id="SM00645">
    <property type="entry name" value="Pept_C1"/>
    <property type="match status" value="1"/>
</dbReference>
<dbReference type="PROSITE" id="PS00639">
    <property type="entry name" value="THIOL_PROTEASE_HIS"/>
    <property type="match status" value="1"/>
</dbReference>
<feature type="domain" description="Peptidase C1A papain C-terminal" evidence="6">
    <location>
        <begin position="28"/>
        <end position="241"/>
    </location>
</feature>
<protein>
    <recommendedName>
        <fullName evidence="6">Peptidase C1A papain C-terminal domain-containing protein</fullName>
    </recommendedName>
</protein>
<evidence type="ECO:0000313" key="8">
    <source>
        <dbReference type="Proteomes" id="UP001235939"/>
    </source>
</evidence>
<evidence type="ECO:0000256" key="3">
    <source>
        <dbReference type="ARBA" id="ARBA00022801"/>
    </source>
</evidence>
<keyword evidence="3" id="KW-0378">Hydrolase</keyword>
<reference evidence="7 8" key="1">
    <citation type="submission" date="2022-01" db="EMBL/GenBank/DDBJ databases">
        <title>A chromosomal length assembly of Cordylochernes scorpioides.</title>
        <authorList>
            <person name="Zeh D."/>
            <person name="Zeh J."/>
        </authorList>
    </citation>
    <scope>NUCLEOTIDE SEQUENCE [LARGE SCALE GENOMIC DNA]</scope>
    <source>
        <strain evidence="7">IN4F17</strain>
        <tissue evidence="7">Whole Body</tissue>
    </source>
</reference>
<evidence type="ECO:0000256" key="4">
    <source>
        <dbReference type="ARBA" id="ARBA00022807"/>
    </source>
</evidence>
<evidence type="ECO:0000256" key="1">
    <source>
        <dbReference type="ARBA" id="ARBA00008455"/>
    </source>
</evidence>
<evidence type="ECO:0000259" key="6">
    <source>
        <dbReference type="SMART" id="SM00645"/>
    </source>
</evidence>
<evidence type="ECO:0000256" key="2">
    <source>
        <dbReference type="ARBA" id="ARBA00022670"/>
    </source>
</evidence>
<dbReference type="InterPro" id="IPR000169">
    <property type="entry name" value="Pept_cys_AS"/>
</dbReference>
<evidence type="ECO:0000313" key="7">
    <source>
        <dbReference type="EMBL" id="UYV63837.1"/>
    </source>
</evidence>
<dbReference type="InterPro" id="IPR025660">
    <property type="entry name" value="Pept_his_AS"/>
</dbReference>
<keyword evidence="2" id="KW-0645">Protease</keyword>
<dbReference type="InterPro" id="IPR039417">
    <property type="entry name" value="Peptidase_C1A_papain-like"/>
</dbReference>
<dbReference type="Pfam" id="PF00112">
    <property type="entry name" value="Peptidase_C1"/>
    <property type="match status" value="1"/>
</dbReference>
<dbReference type="InterPro" id="IPR013128">
    <property type="entry name" value="Peptidase_C1A"/>
</dbReference>
<dbReference type="EMBL" id="CP092864">
    <property type="protein sequence ID" value="UYV63837.1"/>
    <property type="molecule type" value="Genomic_DNA"/>
</dbReference>
<evidence type="ECO:0000256" key="5">
    <source>
        <dbReference type="ARBA" id="ARBA00023157"/>
    </source>
</evidence>
<accession>A0ABY6K4P9</accession>
<gene>
    <name evidence="7" type="ORF">LAZ67_2005786</name>
</gene>
<dbReference type="InterPro" id="IPR038765">
    <property type="entry name" value="Papain-like_cys_pep_sf"/>
</dbReference>
<proteinExistence type="inferred from homology"/>
<dbReference type="SUPFAM" id="SSF54001">
    <property type="entry name" value="Cysteine proteinases"/>
    <property type="match status" value="1"/>
</dbReference>
<organism evidence="7 8">
    <name type="scientific">Cordylochernes scorpioides</name>
    <dbReference type="NCBI Taxonomy" id="51811"/>
    <lineage>
        <taxon>Eukaryota</taxon>
        <taxon>Metazoa</taxon>
        <taxon>Ecdysozoa</taxon>
        <taxon>Arthropoda</taxon>
        <taxon>Chelicerata</taxon>
        <taxon>Arachnida</taxon>
        <taxon>Pseudoscorpiones</taxon>
        <taxon>Cheliferoidea</taxon>
        <taxon>Chernetidae</taxon>
        <taxon>Cordylochernes</taxon>
    </lineage>
</organism>
<dbReference type="InterPro" id="IPR000668">
    <property type="entry name" value="Peptidase_C1A_C"/>
</dbReference>
<dbReference type="PROSITE" id="PS00139">
    <property type="entry name" value="THIOL_PROTEASE_CYS"/>
    <property type="match status" value="1"/>
</dbReference>
<dbReference type="Gene3D" id="3.90.70.10">
    <property type="entry name" value="Cysteine proteinases"/>
    <property type="match status" value="1"/>
</dbReference>
<dbReference type="InterPro" id="IPR025661">
    <property type="entry name" value="Pept_asp_AS"/>
</dbReference>
<sequence>MPFGFNLANTTSPRERQSIFVPPSDMEVPDEVDWTKEGLVTHVKNQWLCGSCWAFSATGALEGQVKKATGQLISLSVQQLIDCDKHDKGCHGGLMDSAYDYIKEAGGIESSDDYSYWSMHLWCRHKKRLDVAHVKGYTWIPEGDEEALKKAVATIGPIAVALNAKMELQYYRSGVYSSSHCPGDRESLNHGVLIVGYGEENGVPYWLIKNSWGKWWGQRGYMKLKRNVNMCGIANYALYPLV</sequence>
<keyword evidence="8" id="KW-1185">Reference proteome</keyword>
<keyword evidence="5" id="KW-1015">Disulfide bond</keyword>
<comment type="similarity">
    <text evidence="1">Belongs to the peptidase C1 family.</text>
</comment>
<dbReference type="PRINTS" id="PR00705">
    <property type="entry name" value="PAPAIN"/>
</dbReference>
<dbReference type="PROSITE" id="PS00640">
    <property type="entry name" value="THIOL_PROTEASE_ASN"/>
    <property type="match status" value="1"/>
</dbReference>
<name>A0ABY6K4P9_9ARAC</name>
<dbReference type="PANTHER" id="PTHR12411">
    <property type="entry name" value="CYSTEINE PROTEASE FAMILY C1-RELATED"/>
    <property type="match status" value="1"/>
</dbReference>